<dbReference type="AlphaFoldDB" id="A0A1H1S967"/>
<evidence type="ECO:0008006" key="3">
    <source>
        <dbReference type="Google" id="ProtNLM"/>
    </source>
</evidence>
<organism evidence="1 2">
    <name type="scientific">Actinoplanes derwentensis</name>
    <dbReference type="NCBI Taxonomy" id="113562"/>
    <lineage>
        <taxon>Bacteria</taxon>
        <taxon>Bacillati</taxon>
        <taxon>Actinomycetota</taxon>
        <taxon>Actinomycetes</taxon>
        <taxon>Micromonosporales</taxon>
        <taxon>Micromonosporaceae</taxon>
        <taxon>Actinoplanes</taxon>
    </lineage>
</organism>
<dbReference type="Proteomes" id="UP000198688">
    <property type="component" value="Chromosome I"/>
</dbReference>
<dbReference type="EMBL" id="LT629758">
    <property type="protein sequence ID" value="SDS44525.1"/>
    <property type="molecule type" value="Genomic_DNA"/>
</dbReference>
<keyword evidence="2" id="KW-1185">Reference proteome</keyword>
<sequence>MAGGVGEQWDGWVRQWATDIDAAAGGMVATFESDFGYPAGVNEVRWATADDRADAERYGLDPLTVPPMADFYRIVAAVSLPDVGNGLFIHRASSALALRDEIGYVFVPGADDTHGLPVGSTGGGDQFVVDWGGAVHRSIGASLDGDFVRVADSIEHFLARLRYAVTAFTEDNRIVDV</sequence>
<proteinExistence type="predicted"/>
<dbReference type="RefSeq" id="WP_092541675.1">
    <property type="nucleotide sequence ID" value="NZ_BOMJ01000009.1"/>
</dbReference>
<accession>A0A1H1S967</accession>
<reference evidence="1 2" key="1">
    <citation type="submission" date="2016-10" db="EMBL/GenBank/DDBJ databases">
        <authorList>
            <person name="de Groot N.N."/>
        </authorList>
    </citation>
    <scope>NUCLEOTIDE SEQUENCE [LARGE SCALE GENOMIC DNA]</scope>
    <source>
        <strain evidence="1 2">DSM 43941</strain>
    </source>
</reference>
<name>A0A1H1S967_9ACTN</name>
<dbReference type="STRING" id="113562.SAMN04489716_0801"/>
<gene>
    <name evidence="1" type="ORF">SAMN04489716_0801</name>
</gene>
<evidence type="ECO:0000313" key="1">
    <source>
        <dbReference type="EMBL" id="SDS44525.1"/>
    </source>
</evidence>
<evidence type="ECO:0000313" key="2">
    <source>
        <dbReference type="Proteomes" id="UP000198688"/>
    </source>
</evidence>
<protein>
    <recommendedName>
        <fullName evidence="3">SMI1 / KNR4 family (SUKH-1)</fullName>
    </recommendedName>
</protein>
<dbReference type="OrthoDB" id="3637779at2"/>